<evidence type="ECO:0000256" key="5">
    <source>
        <dbReference type="SAM" id="MobiDB-lite"/>
    </source>
</evidence>
<dbReference type="InterPro" id="IPR007219">
    <property type="entry name" value="XnlR_reg_dom"/>
</dbReference>
<comment type="caution">
    <text evidence="7">The sequence shown here is derived from an EMBL/GenBank/DDBJ whole genome shotgun (WGS) entry which is preliminary data.</text>
</comment>
<feature type="compositionally biased region" description="Low complexity" evidence="5">
    <location>
        <begin position="1"/>
        <end position="21"/>
    </location>
</feature>
<keyword evidence="1" id="KW-0479">Metal-binding</keyword>
<feature type="compositionally biased region" description="Low complexity" evidence="5">
    <location>
        <begin position="128"/>
        <end position="143"/>
    </location>
</feature>
<reference evidence="7 8" key="1">
    <citation type="submission" date="2020-01" db="EMBL/GenBank/DDBJ databases">
        <authorList>
            <consortium name="DOE Joint Genome Institute"/>
            <person name="Haridas S."/>
            <person name="Albert R."/>
            <person name="Binder M."/>
            <person name="Bloem J."/>
            <person name="Labutti K."/>
            <person name="Salamov A."/>
            <person name="Andreopoulos B."/>
            <person name="Baker S.E."/>
            <person name="Barry K."/>
            <person name="Bills G."/>
            <person name="Bluhm B.H."/>
            <person name="Cannon C."/>
            <person name="Castanera R."/>
            <person name="Culley D.E."/>
            <person name="Daum C."/>
            <person name="Ezra D."/>
            <person name="Gonzalez J.B."/>
            <person name="Henrissat B."/>
            <person name="Kuo A."/>
            <person name="Liang C."/>
            <person name="Lipzen A."/>
            <person name="Lutzoni F."/>
            <person name="Magnuson J."/>
            <person name="Mondo S."/>
            <person name="Nolan M."/>
            <person name="Ohm R."/>
            <person name="Pangilinan J."/>
            <person name="Park H.-J.H."/>
            <person name="Ramirez L."/>
            <person name="Alfaro M."/>
            <person name="Sun H."/>
            <person name="Tritt A."/>
            <person name="Yoshinaga Y."/>
            <person name="Zwiers L.-H.L."/>
            <person name="Turgeon B.G."/>
            <person name="Goodwin S.B."/>
            <person name="Spatafora J.W."/>
            <person name="Crous P.W."/>
            <person name="Grigoriev I.V."/>
        </authorList>
    </citation>
    <scope>NUCLEOTIDE SEQUENCE [LARGE SCALE GENOMIC DNA]</scope>
    <source>
        <strain evidence="7 8">CBS 611.86</strain>
    </source>
</reference>
<feature type="region of interest" description="Disordered" evidence="5">
    <location>
        <begin position="1"/>
        <end position="35"/>
    </location>
</feature>
<dbReference type="Proteomes" id="UP000481861">
    <property type="component" value="Unassembled WGS sequence"/>
</dbReference>
<feature type="region of interest" description="Disordered" evidence="5">
    <location>
        <begin position="198"/>
        <end position="225"/>
    </location>
</feature>
<protein>
    <submittedName>
        <fullName evidence="7">Fungal-specific transcription factor domain-containing protein</fullName>
    </submittedName>
</protein>
<dbReference type="InterPro" id="IPR036864">
    <property type="entry name" value="Zn2-C6_fun-type_DNA-bd_sf"/>
</dbReference>
<dbReference type="EMBL" id="JAADJZ010000003">
    <property type="protein sequence ID" value="KAF2876425.1"/>
    <property type="molecule type" value="Genomic_DNA"/>
</dbReference>
<proteinExistence type="predicted"/>
<evidence type="ECO:0000259" key="6">
    <source>
        <dbReference type="PROSITE" id="PS00463"/>
    </source>
</evidence>
<keyword evidence="8" id="KW-1185">Reference proteome</keyword>
<evidence type="ECO:0000256" key="1">
    <source>
        <dbReference type="ARBA" id="ARBA00022723"/>
    </source>
</evidence>
<dbReference type="GO" id="GO:0003677">
    <property type="term" value="F:DNA binding"/>
    <property type="evidence" value="ECO:0007669"/>
    <property type="project" value="InterPro"/>
</dbReference>
<keyword evidence="4" id="KW-0539">Nucleus</keyword>
<evidence type="ECO:0000256" key="4">
    <source>
        <dbReference type="ARBA" id="ARBA00023242"/>
    </source>
</evidence>
<evidence type="ECO:0000313" key="8">
    <source>
        <dbReference type="Proteomes" id="UP000481861"/>
    </source>
</evidence>
<dbReference type="InterPro" id="IPR051127">
    <property type="entry name" value="Fungal_SecMet_Regulators"/>
</dbReference>
<dbReference type="OrthoDB" id="3266505at2759"/>
<dbReference type="Pfam" id="PF04082">
    <property type="entry name" value="Fungal_trans"/>
    <property type="match status" value="1"/>
</dbReference>
<dbReference type="InterPro" id="IPR001138">
    <property type="entry name" value="Zn2Cys6_DnaBD"/>
</dbReference>
<feature type="domain" description="Zn(2)-C6 fungal-type" evidence="6">
    <location>
        <begin position="37"/>
        <end position="67"/>
    </location>
</feature>
<dbReference type="SUPFAM" id="SSF57701">
    <property type="entry name" value="Zn2/Cys6 DNA-binding domain"/>
    <property type="match status" value="1"/>
</dbReference>
<dbReference type="SMART" id="SM00906">
    <property type="entry name" value="Fungal_trans"/>
    <property type="match status" value="1"/>
</dbReference>
<feature type="compositionally biased region" description="Basic and acidic residues" evidence="5">
    <location>
        <begin position="26"/>
        <end position="35"/>
    </location>
</feature>
<dbReference type="GO" id="GO:0008270">
    <property type="term" value="F:zinc ion binding"/>
    <property type="evidence" value="ECO:0007669"/>
    <property type="project" value="InterPro"/>
</dbReference>
<name>A0A7C8MW66_9PLEO</name>
<dbReference type="AlphaFoldDB" id="A0A7C8MW66"/>
<evidence type="ECO:0000256" key="2">
    <source>
        <dbReference type="ARBA" id="ARBA00023015"/>
    </source>
</evidence>
<gene>
    <name evidence="7" type="ORF">BDV95DRAFT_560675</name>
</gene>
<dbReference type="PROSITE" id="PS00463">
    <property type="entry name" value="ZN2_CY6_FUNGAL_1"/>
    <property type="match status" value="1"/>
</dbReference>
<keyword evidence="2" id="KW-0805">Transcription regulation</keyword>
<evidence type="ECO:0000256" key="3">
    <source>
        <dbReference type="ARBA" id="ARBA00023163"/>
    </source>
</evidence>
<dbReference type="Gene3D" id="4.10.240.10">
    <property type="entry name" value="Zn(2)-C6 fungal-type DNA-binding domain"/>
    <property type="match status" value="1"/>
</dbReference>
<evidence type="ECO:0000313" key="7">
    <source>
        <dbReference type="EMBL" id="KAF2876425.1"/>
    </source>
</evidence>
<keyword evidence="3" id="KW-0804">Transcription</keyword>
<dbReference type="GO" id="GO:0000981">
    <property type="term" value="F:DNA-binding transcription factor activity, RNA polymerase II-specific"/>
    <property type="evidence" value="ECO:0007669"/>
    <property type="project" value="InterPro"/>
</dbReference>
<sequence>MSTPMPCAPPSTTATATTTTSHSRRVPLDKRKRTETSCDKCKSRKQKCRREPGQDACRYCMLHHIECLATQPRKKRLYGSVEGIGNRLALLESLVKGFLPDADVSNLDELRQIGLSLGFPVPDAAGAGAGADCNGESANNSGSEAEEPPSLFPDQQGQVQYIGPASSFSFHLKLRTLVGQGTIKQFVLFGSNAADQGPIEVDGESQTLSPPRRESTVDHYSPVDQPVPANETSNWDLLIAAYFRHINRDFPVLHEPSFRDAYRSWLADPTKADPAWLCSFSCVLLLSRRIARIKLPEDQERIWWKCVQPLLPVVVFTSSLMAVQALMLAALHLHNTNHRDACWNLTGTAIRIAVAIGLHQDRVNLVQTPLAREMQKQLWCTLYAFEQMQVSSYDRPSAIEHTGSKISCPNKEFTQMVEYSPPDYQEWLNRLVVHLASACRSLRNAKSHTGEEFFVNPLSPAAAVLRDLDRWDETLPSHLRIEAVDTSAQSFQRPLYLLHAKYHYTIIVLTRAAILARATTMSKEGKDSPNAALAMMADRCAYSGRALARILLGLESVGKFDPVTWWDVWYSLASASILVVDFVCLNQSNTSPASEPHNLLSRLADLATRHRRNPHMPGTIEKFASLVPELYAMVNSMGSQRSTQANTSRRSVPARQVPPQLQQDVTPFSFHHSSTNSGAFLFADNGPGRFYPEPEIAVPYSAVRFDRGAHMPFMDLTISSIQDWNWGDVGSLLGPDGVAHHGHVPGPV</sequence>
<organism evidence="7 8">
    <name type="scientific">Massariosphaeria phaeospora</name>
    <dbReference type="NCBI Taxonomy" id="100035"/>
    <lineage>
        <taxon>Eukaryota</taxon>
        <taxon>Fungi</taxon>
        <taxon>Dikarya</taxon>
        <taxon>Ascomycota</taxon>
        <taxon>Pezizomycotina</taxon>
        <taxon>Dothideomycetes</taxon>
        <taxon>Pleosporomycetidae</taxon>
        <taxon>Pleosporales</taxon>
        <taxon>Pleosporales incertae sedis</taxon>
        <taxon>Massariosphaeria</taxon>
    </lineage>
</organism>
<accession>A0A7C8MW66</accession>
<dbReference type="GO" id="GO:0006351">
    <property type="term" value="P:DNA-templated transcription"/>
    <property type="evidence" value="ECO:0007669"/>
    <property type="project" value="InterPro"/>
</dbReference>
<dbReference type="CDD" id="cd00067">
    <property type="entry name" value="GAL4"/>
    <property type="match status" value="1"/>
</dbReference>
<dbReference type="CDD" id="cd12148">
    <property type="entry name" value="fungal_TF_MHR"/>
    <property type="match status" value="1"/>
</dbReference>
<dbReference type="PANTHER" id="PTHR47424:SF6">
    <property type="entry name" value="PROLINE UTILIZATION TRANS-ACTIVATOR"/>
    <property type="match status" value="1"/>
</dbReference>
<dbReference type="PANTHER" id="PTHR47424">
    <property type="entry name" value="REGULATORY PROTEIN GAL4"/>
    <property type="match status" value="1"/>
</dbReference>
<feature type="region of interest" description="Disordered" evidence="5">
    <location>
        <begin position="128"/>
        <end position="156"/>
    </location>
</feature>